<dbReference type="PANTHER" id="PTHR31286">
    <property type="entry name" value="GLYCINE-RICH CELL WALL STRUCTURAL PROTEIN 1.8-LIKE"/>
    <property type="match status" value="1"/>
</dbReference>
<keyword evidence="5" id="KW-1185">Reference proteome</keyword>
<keyword evidence="1" id="KW-0479">Metal-binding</keyword>
<protein>
    <recommendedName>
        <fullName evidence="3">CCHC-type domain-containing protein</fullName>
    </recommendedName>
</protein>
<comment type="caution">
    <text evidence="4">The sequence shown here is derived from an EMBL/GenBank/DDBJ whole genome shotgun (WGS) entry which is preliminary data.</text>
</comment>
<dbReference type="InterPro" id="IPR025836">
    <property type="entry name" value="Zn_knuckle_CX2CX4HX4C"/>
</dbReference>
<evidence type="ECO:0000256" key="2">
    <source>
        <dbReference type="SAM" id="MobiDB-lite"/>
    </source>
</evidence>
<dbReference type="InterPro" id="IPR025558">
    <property type="entry name" value="DUF4283"/>
</dbReference>
<dbReference type="PANTHER" id="PTHR31286:SF167">
    <property type="entry name" value="OS09G0268800 PROTEIN"/>
    <property type="match status" value="1"/>
</dbReference>
<accession>A0ABD3B817</accession>
<keyword evidence="1" id="KW-0863">Zinc-finger</keyword>
<dbReference type="Proteomes" id="UP001632038">
    <property type="component" value="Unassembled WGS sequence"/>
</dbReference>
<gene>
    <name evidence="4" type="ORF">CASFOL_042687</name>
</gene>
<proteinExistence type="predicted"/>
<dbReference type="EMBL" id="JAVIJP010000129">
    <property type="protein sequence ID" value="KAL3613424.1"/>
    <property type="molecule type" value="Genomic_DNA"/>
</dbReference>
<evidence type="ECO:0000313" key="4">
    <source>
        <dbReference type="EMBL" id="KAL3613424.1"/>
    </source>
</evidence>
<dbReference type="InterPro" id="IPR001878">
    <property type="entry name" value="Znf_CCHC"/>
</dbReference>
<reference evidence="5" key="1">
    <citation type="journal article" date="2024" name="IScience">
        <title>Strigolactones Initiate the Formation of Haustorium-like Structures in Castilleja.</title>
        <authorList>
            <person name="Buerger M."/>
            <person name="Peterson D."/>
            <person name="Chory J."/>
        </authorList>
    </citation>
    <scope>NUCLEOTIDE SEQUENCE [LARGE SCALE GENOMIC DNA]</scope>
</reference>
<dbReference type="Pfam" id="PF14111">
    <property type="entry name" value="DUF4283"/>
    <property type="match status" value="1"/>
</dbReference>
<sequence length="490" mass="54999">MEPSLNIDNLLAMNIEIQALECSIPELNNNKKEATLIAKILTPKAINMNTFKSTILKAWNPTNKVTTNLIADNTMAFIFENEQDLGKISKESWTFRDHQLILARWPPDKAQTEIDLDKTNLWVHAYGIPVSYINENNARAIGNSIGSFVSADLQSSSQRWKKSLRIQVEININYPLRSSLIFAINDTKKIPVELRYERITDLCFNCGRLGHKGLNCTYLIGDEETRNSGELFGPWLKFENTHISNPNFSPKNQSPQSPNRFMNKNPSSPKNQPTPMEESAGIGWRAPGNAVTENTAITVPKVSSGEKDISTDNTVHGPMHVTVENPAISPGKIFHQQMSTILSEDYHTPVALLDKMGEEEAIFTLPTCYMIESEKRFLMNGDFIGRNKKENQAISNISQVDTWAKKQLDKNLQMAKDDEVDKPLGPQTITNVIISQEAHSVGPSSLKRKSIYPNHYLSPSKQELHPGPNQIDVFQLNKKTKLSCPNSDKG</sequence>
<dbReference type="Pfam" id="PF14392">
    <property type="entry name" value="zf-CCHC_4"/>
    <property type="match status" value="1"/>
</dbReference>
<dbReference type="PROSITE" id="PS50158">
    <property type="entry name" value="ZF_CCHC"/>
    <property type="match status" value="1"/>
</dbReference>
<feature type="region of interest" description="Disordered" evidence="2">
    <location>
        <begin position="243"/>
        <end position="280"/>
    </location>
</feature>
<organism evidence="4 5">
    <name type="scientific">Castilleja foliolosa</name>
    <dbReference type="NCBI Taxonomy" id="1961234"/>
    <lineage>
        <taxon>Eukaryota</taxon>
        <taxon>Viridiplantae</taxon>
        <taxon>Streptophyta</taxon>
        <taxon>Embryophyta</taxon>
        <taxon>Tracheophyta</taxon>
        <taxon>Spermatophyta</taxon>
        <taxon>Magnoliopsida</taxon>
        <taxon>eudicotyledons</taxon>
        <taxon>Gunneridae</taxon>
        <taxon>Pentapetalae</taxon>
        <taxon>asterids</taxon>
        <taxon>lamiids</taxon>
        <taxon>Lamiales</taxon>
        <taxon>Orobanchaceae</taxon>
        <taxon>Pedicularideae</taxon>
        <taxon>Castillejinae</taxon>
        <taxon>Castilleja</taxon>
    </lineage>
</organism>
<feature type="domain" description="CCHC-type" evidence="3">
    <location>
        <begin position="203"/>
        <end position="216"/>
    </location>
</feature>
<dbReference type="InterPro" id="IPR040256">
    <property type="entry name" value="At4g02000-like"/>
</dbReference>
<keyword evidence="1" id="KW-0862">Zinc</keyword>
<evidence type="ECO:0000313" key="5">
    <source>
        <dbReference type="Proteomes" id="UP001632038"/>
    </source>
</evidence>
<evidence type="ECO:0000256" key="1">
    <source>
        <dbReference type="PROSITE-ProRule" id="PRU00047"/>
    </source>
</evidence>
<evidence type="ECO:0000259" key="3">
    <source>
        <dbReference type="PROSITE" id="PS50158"/>
    </source>
</evidence>
<dbReference type="AlphaFoldDB" id="A0ABD3B817"/>
<feature type="compositionally biased region" description="Polar residues" evidence="2">
    <location>
        <begin position="243"/>
        <end position="274"/>
    </location>
</feature>
<name>A0ABD3B817_9LAMI</name>
<dbReference type="GO" id="GO:0008270">
    <property type="term" value="F:zinc ion binding"/>
    <property type="evidence" value="ECO:0007669"/>
    <property type="project" value="UniProtKB-KW"/>
</dbReference>